<dbReference type="EMBL" id="WELI01000003">
    <property type="protein sequence ID" value="KAB7731338.1"/>
    <property type="molecule type" value="Genomic_DNA"/>
</dbReference>
<accession>A0A7J5U0R4</accession>
<dbReference type="AlphaFoldDB" id="A0A7J5U0R4"/>
<reference evidence="1 2" key="1">
    <citation type="submission" date="2019-10" db="EMBL/GenBank/DDBJ databases">
        <title>Rudanella paleaurantiibacter sp. nov., isolated from sludge.</title>
        <authorList>
            <person name="Xu S.Q."/>
        </authorList>
    </citation>
    <scope>NUCLEOTIDE SEQUENCE [LARGE SCALE GENOMIC DNA]</scope>
    <source>
        <strain evidence="1 2">HX-22-17</strain>
    </source>
</reference>
<protein>
    <submittedName>
        <fullName evidence="1">Uncharacterized protein</fullName>
    </submittedName>
</protein>
<dbReference type="RefSeq" id="WP_019990237.1">
    <property type="nucleotide sequence ID" value="NZ_WELI01000003.1"/>
</dbReference>
<name>A0A7J5U0R4_9BACT</name>
<comment type="caution">
    <text evidence="1">The sequence shown here is derived from an EMBL/GenBank/DDBJ whole genome shotgun (WGS) entry which is preliminary data.</text>
</comment>
<dbReference type="Proteomes" id="UP000488299">
    <property type="component" value="Unassembled WGS sequence"/>
</dbReference>
<organism evidence="1 2">
    <name type="scientific">Rudanella paleaurantiibacter</name>
    <dbReference type="NCBI Taxonomy" id="2614655"/>
    <lineage>
        <taxon>Bacteria</taxon>
        <taxon>Pseudomonadati</taxon>
        <taxon>Bacteroidota</taxon>
        <taxon>Cytophagia</taxon>
        <taxon>Cytophagales</taxon>
        <taxon>Cytophagaceae</taxon>
        <taxon>Rudanella</taxon>
    </lineage>
</organism>
<proteinExistence type="predicted"/>
<evidence type="ECO:0000313" key="2">
    <source>
        <dbReference type="Proteomes" id="UP000488299"/>
    </source>
</evidence>
<evidence type="ECO:0000313" key="1">
    <source>
        <dbReference type="EMBL" id="KAB7731338.1"/>
    </source>
</evidence>
<gene>
    <name evidence="1" type="ORF">F5984_11110</name>
</gene>
<keyword evidence="2" id="KW-1185">Reference proteome</keyword>
<sequence length="65" mass="7319">MQKPDSSYLMEQLIHNRLSVDELNQLLAGLHHPDDLQAYSDVLETFFKTLIEQQGPPPAPTQTTG</sequence>